<comment type="caution">
    <text evidence="2">The sequence shown here is derived from an EMBL/GenBank/DDBJ whole genome shotgun (WGS) entry which is preliminary data.</text>
</comment>
<name>A0ABQ4SV58_9HYPH</name>
<organism evidence="2 3">
    <name type="scientific">Methylobacterium jeotgali</name>
    <dbReference type="NCBI Taxonomy" id="381630"/>
    <lineage>
        <taxon>Bacteria</taxon>
        <taxon>Pseudomonadati</taxon>
        <taxon>Pseudomonadota</taxon>
        <taxon>Alphaproteobacteria</taxon>
        <taxon>Hyphomicrobiales</taxon>
        <taxon>Methylobacteriaceae</taxon>
        <taxon>Methylobacterium</taxon>
    </lineage>
</organism>
<feature type="chain" id="PRO_5047087095" evidence="1">
    <location>
        <begin position="25"/>
        <end position="172"/>
    </location>
</feature>
<evidence type="ECO:0000313" key="3">
    <source>
        <dbReference type="Proteomes" id="UP001055102"/>
    </source>
</evidence>
<dbReference type="Proteomes" id="UP001055102">
    <property type="component" value="Unassembled WGS sequence"/>
</dbReference>
<sequence length="172" mass="17533">MRDRLLRTALLALLLGSASSGAVAADRDRAPGCDALAVRLIRATGASLAGRTGSLAVFRAADADRMSLDCRTPPRIVLGSLDREPRPGFFVLAGLAASGLAGAEAGAAEILALNLHQASLLSGAPREGRIGRLRMRCETGPRQDGLAGDLSVCVLAALPRRGAALPPAPPPG</sequence>
<gene>
    <name evidence="2" type="ORF">AOPFMNJM_1059</name>
</gene>
<dbReference type="RefSeq" id="WP_238274419.1">
    <property type="nucleotide sequence ID" value="NZ_BPQR01000017.1"/>
</dbReference>
<proteinExistence type="predicted"/>
<reference evidence="2" key="1">
    <citation type="journal article" date="2021" name="Front. Microbiol.">
        <title>Comprehensive Comparative Genomics and Phenotyping of Methylobacterium Species.</title>
        <authorList>
            <person name="Alessa O."/>
            <person name="Ogura Y."/>
            <person name="Fujitani Y."/>
            <person name="Takami H."/>
            <person name="Hayashi T."/>
            <person name="Sahin N."/>
            <person name="Tani A."/>
        </authorList>
    </citation>
    <scope>NUCLEOTIDE SEQUENCE</scope>
    <source>
        <strain evidence="2">LMG 23639</strain>
    </source>
</reference>
<evidence type="ECO:0000256" key="1">
    <source>
        <dbReference type="SAM" id="SignalP"/>
    </source>
</evidence>
<reference evidence="2" key="2">
    <citation type="submission" date="2021-08" db="EMBL/GenBank/DDBJ databases">
        <authorList>
            <person name="Tani A."/>
            <person name="Ola A."/>
            <person name="Ogura Y."/>
            <person name="Katsura K."/>
            <person name="Hayashi T."/>
        </authorList>
    </citation>
    <scope>NUCLEOTIDE SEQUENCE</scope>
    <source>
        <strain evidence="2">LMG 23639</strain>
    </source>
</reference>
<dbReference type="EMBL" id="BPQR01000017">
    <property type="protein sequence ID" value="GJE05753.1"/>
    <property type="molecule type" value="Genomic_DNA"/>
</dbReference>
<accession>A0ABQ4SV58</accession>
<evidence type="ECO:0000313" key="2">
    <source>
        <dbReference type="EMBL" id="GJE05753.1"/>
    </source>
</evidence>
<protein>
    <submittedName>
        <fullName evidence="2">Uncharacterized protein</fullName>
    </submittedName>
</protein>
<keyword evidence="3" id="KW-1185">Reference proteome</keyword>
<keyword evidence="1" id="KW-0732">Signal</keyword>
<feature type="signal peptide" evidence="1">
    <location>
        <begin position="1"/>
        <end position="24"/>
    </location>
</feature>